<gene>
    <name evidence="3" type="ORF">IAB37_00070</name>
</gene>
<reference evidence="3" key="2">
    <citation type="journal article" date="2021" name="PeerJ">
        <title>Extensive microbial diversity within the chicken gut microbiome revealed by metagenomics and culture.</title>
        <authorList>
            <person name="Gilroy R."/>
            <person name="Ravi A."/>
            <person name="Getino M."/>
            <person name="Pursley I."/>
            <person name="Horton D.L."/>
            <person name="Alikhan N.F."/>
            <person name="Baker D."/>
            <person name="Gharbi K."/>
            <person name="Hall N."/>
            <person name="Watson M."/>
            <person name="Adriaenssens E.M."/>
            <person name="Foster-Nyarko E."/>
            <person name="Jarju S."/>
            <person name="Secka A."/>
            <person name="Antonio M."/>
            <person name="Oren A."/>
            <person name="Chaudhuri R.R."/>
            <person name="La Ragione R."/>
            <person name="Hildebrand F."/>
            <person name="Pallen M.J."/>
        </authorList>
    </citation>
    <scope>NUCLEOTIDE SEQUENCE</scope>
    <source>
        <strain evidence="3">CHK189-12415</strain>
    </source>
</reference>
<dbReference type="GO" id="GO:0006508">
    <property type="term" value="P:proteolysis"/>
    <property type="evidence" value="ECO:0007669"/>
    <property type="project" value="InterPro"/>
</dbReference>
<dbReference type="InterPro" id="IPR045570">
    <property type="entry name" value="Metalloprtase-TldD/E_cen_dom"/>
</dbReference>
<dbReference type="PANTHER" id="PTHR43421">
    <property type="entry name" value="METALLOPROTEASE PMBA"/>
    <property type="match status" value="1"/>
</dbReference>
<dbReference type="Proteomes" id="UP000824241">
    <property type="component" value="Unassembled WGS sequence"/>
</dbReference>
<name>A0A9D1J3S3_9FIRM</name>
<dbReference type="Pfam" id="PF19290">
    <property type="entry name" value="PmbA_TldD_2nd"/>
    <property type="match status" value="1"/>
</dbReference>
<organism evidence="3 4">
    <name type="scientific">Candidatus Faecivivens stercoravium</name>
    <dbReference type="NCBI Taxonomy" id="2840803"/>
    <lineage>
        <taxon>Bacteria</taxon>
        <taxon>Bacillati</taxon>
        <taxon>Bacillota</taxon>
        <taxon>Clostridia</taxon>
        <taxon>Eubacteriales</taxon>
        <taxon>Oscillospiraceae</taxon>
        <taxon>Oscillospiraceae incertae sedis</taxon>
        <taxon>Candidatus Faecivivens</taxon>
    </lineage>
</organism>
<comment type="caution">
    <text evidence="3">The sequence shown here is derived from an EMBL/GenBank/DDBJ whole genome shotgun (WGS) entry which is preliminary data.</text>
</comment>
<feature type="domain" description="Metalloprotease TldD/E C-terminal" evidence="1">
    <location>
        <begin position="218"/>
        <end position="407"/>
    </location>
</feature>
<dbReference type="SUPFAM" id="SSF111283">
    <property type="entry name" value="Putative modulator of DNA gyrase, PmbA/TldD"/>
    <property type="match status" value="1"/>
</dbReference>
<feature type="non-terminal residue" evidence="3">
    <location>
        <position position="407"/>
    </location>
</feature>
<dbReference type="InterPro" id="IPR036059">
    <property type="entry name" value="TldD/PmbA_sf"/>
</dbReference>
<dbReference type="InterPro" id="IPR045569">
    <property type="entry name" value="Metalloprtase-TldD/E_C"/>
</dbReference>
<dbReference type="Pfam" id="PF19289">
    <property type="entry name" value="PmbA_TldD_3rd"/>
    <property type="match status" value="1"/>
</dbReference>
<dbReference type="Gene3D" id="3.30.2290.10">
    <property type="entry name" value="PmbA/TldD superfamily"/>
    <property type="match status" value="1"/>
</dbReference>
<evidence type="ECO:0000259" key="1">
    <source>
        <dbReference type="Pfam" id="PF19289"/>
    </source>
</evidence>
<sequence length="407" mass="42719">MKIELNGWQKAMENLPAGILNAEIEAERKDTVTVSARDGAPGSSGASSVTTLYARVSGNVAGTACSQDLGADLSRLLEDAREAGSYAGGGTLPFHRKAELYSGHNTGVPASSPEELRQLALTLEAAVRAAEPAIVSSEVTIHEVQLSQRLVSSEGADAESASRAIVAAVSAQANFNGFACGTEFELTASSPDGFDPAAIAATAAERLRLQGPPVPFTPGAYRVFLDQPVIWNILLTAWQMFAGPRCEAGTSCLAGKLGEPVGSPLVNLSDYPSHPACGYRYDFDFEGTPCSPVALMREGKMTGMLHHMGSAAAFGERSNGRAGRAPLLTSGIPNLYTVTPRIFLMEPGQVSRDALLAELGDGLRIIDSYDPFHCLDIASGHFSIPCRGILYKDGRPAGNVTSIAIHG</sequence>
<protein>
    <recommendedName>
        <fullName evidence="5">TldD/PmbA family protein</fullName>
    </recommendedName>
</protein>
<reference evidence="3" key="1">
    <citation type="submission" date="2020-10" db="EMBL/GenBank/DDBJ databases">
        <authorList>
            <person name="Gilroy R."/>
        </authorList>
    </citation>
    <scope>NUCLEOTIDE SEQUENCE</scope>
    <source>
        <strain evidence="3">CHK189-12415</strain>
    </source>
</reference>
<feature type="domain" description="Metalloprotease TldD/E central" evidence="2">
    <location>
        <begin position="112"/>
        <end position="208"/>
    </location>
</feature>
<evidence type="ECO:0000259" key="2">
    <source>
        <dbReference type="Pfam" id="PF19290"/>
    </source>
</evidence>
<dbReference type="EMBL" id="DVHA01000003">
    <property type="protein sequence ID" value="HIR59961.1"/>
    <property type="molecule type" value="Genomic_DNA"/>
</dbReference>
<evidence type="ECO:0000313" key="4">
    <source>
        <dbReference type="Proteomes" id="UP000824241"/>
    </source>
</evidence>
<dbReference type="PANTHER" id="PTHR43421:SF1">
    <property type="entry name" value="METALLOPROTEASE PMBA"/>
    <property type="match status" value="1"/>
</dbReference>
<dbReference type="InterPro" id="IPR047657">
    <property type="entry name" value="PmbA"/>
</dbReference>
<proteinExistence type="predicted"/>
<dbReference type="AlphaFoldDB" id="A0A9D1J3S3"/>
<evidence type="ECO:0000313" key="3">
    <source>
        <dbReference type="EMBL" id="HIR59961.1"/>
    </source>
</evidence>
<dbReference type="InterPro" id="IPR035068">
    <property type="entry name" value="TldD/PmbA_N"/>
</dbReference>
<dbReference type="GO" id="GO:0008237">
    <property type="term" value="F:metallopeptidase activity"/>
    <property type="evidence" value="ECO:0007669"/>
    <property type="project" value="InterPro"/>
</dbReference>
<dbReference type="GO" id="GO:0005829">
    <property type="term" value="C:cytosol"/>
    <property type="evidence" value="ECO:0007669"/>
    <property type="project" value="TreeGrafter"/>
</dbReference>
<evidence type="ECO:0008006" key="5">
    <source>
        <dbReference type="Google" id="ProtNLM"/>
    </source>
</evidence>
<accession>A0A9D1J3S3</accession>